<dbReference type="EMBL" id="CP045644">
    <property type="protein sequence ID" value="QFZ81961.1"/>
    <property type="molecule type" value="Genomic_DNA"/>
</dbReference>
<feature type="signal peptide" evidence="2">
    <location>
        <begin position="1"/>
        <end position="27"/>
    </location>
</feature>
<evidence type="ECO:0000313" key="3">
    <source>
        <dbReference type="EMBL" id="QFZ81961.1"/>
    </source>
</evidence>
<feature type="compositionally biased region" description="Basic and acidic residues" evidence="1">
    <location>
        <begin position="50"/>
        <end position="69"/>
    </location>
</feature>
<accession>A0A5Q0LX84</accession>
<keyword evidence="2" id="KW-0732">Signal</keyword>
<gene>
    <name evidence="3" type="ORF">GFK26_03910</name>
</gene>
<evidence type="ECO:0000313" key="4">
    <source>
        <dbReference type="Proteomes" id="UP000326780"/>
    </source>
</evidence>
<sequence>MRRMHRVRLFVLWIMMFAVPFQGYAAAAMVFCGPGHAGEAGEVSLAQPSAHDHAQHPHADGHGDHEHKAAQAAKPPAKDNTAKVASAGPDAMHKCGTCGACHATALTSTMDLAVFHDLPKADLAEPAITVATLAPRVLDKPPRA</sequence>
<proteinExistence type="predicted"/>
<feature type="chain" id="PRO_5024969166" evidence="2">
    <location>
        <begin position="28"/>
        <end position="144"/>
    </location>
</feature>
<feature type="region of interest" description="Disordered" evidence="1">
    <location>
        <begin position="46"/>
        <end position="88"/>
    </location>
</feature>
<dbReference type="Proteomes" id="UP000326780">
    <property type="component" value="Chromosome"/>
</dbReference>
<dbReference type="AlphaFoldDB" id="A0A5Q0LX84"/>
<protein>
    <submittedName>
        <fullName evidence="3">Uncharacterized protein</fullName>
    </submittedName>
</protein>
<organism evidence="3 4">
    <name type="scientific">Variovorax paradoxus</name>
    <dbReference type="NCBI Taxonomy" id="34073"/>
    <lineage>
        <taxon>Bacteria</taxon>
        <taxon>Pseudomonadati</taxon>
        <taxon>Pseudomonadota</taxon>
        <taxon>Betaproteobacteria</taxon>
        <taxon>Burkholderiales</taxon>
        <taxon>Comamonadaceae</taxon>
        <taxon>Variovorax</taxon>
    </lineage>
</organism>
<evidence type="ECO:0000256" key="1">
    <source>
        <dbReference type="SAM" id="MobiDB-lite"/>
    </source>
</evidence>
<name>A0A5Q0LX84_VARPD</name>
<evidence type="ECO:0000256" key="2">
    <source>
        <dbReference type="SAM" id="SignalP"/>
    </source>
</evidence>
<reference evidence="3 4" key="1">
    <citation type="submission" date="2019-10" db="EMBL/GenBank/DDBJ databases">
        <title>Complete genome sequence of Variovorax paradoxus 5C-2.</title>
        <authorList>
            <person name="Gogoleva N.E."/>
            <person name="Balkin A.S."/>
        </authorList>
    </citation>
    <scope>NUCLEOTIDE SEQUENCE [LARGE SCALE GENOMIC DNA]</scope>
    <source>
        <strain evidence="3 4">5C-2</strain>
    </source>
</reference>